<geneLocation type="plasmid" evidence="2 3">
    <name>megaplasmid</name>
</geneLocation>
<dbReference type="KEGG" id="mea:Mex_2p1252"/>
<name>C5B6B1_METEA</name>
<dbReference type="InterPro" id="IPR008868">
    <property type="entry name" value="TniB"/>
</dbReference>
<protein>
    <submittedName>
        <fullName evidence="2">Uncharacterized protein</fullName>
    </submittedName>
</protein>
<dbReference type="Pfam" id="PF05621">
    <property type="entry name" value="TniB"/>
    <property type="match status" value="1"/>
</dbReference>
<evidence type="ECO:0000313" key="2">
    <source>
        <dbReference type="EMBL" id="ACS43993.1"/>
    </source>
</evidence>
<dbReference type="EMBL" id="CP001511">
    <property type="protein sequence ID" value="ACS43993.1"/>
    <property type="molecule type" value="Genomic_DNA"/>
</dbReference>
<reference evidence="2 3" key="1">
    <citation type="journal article" date="2009" name="PLoS ONE">
        <title>Methylobacterium genome sequences: a reference blueprint to investigate microbial metabolism of C1 compounds from natural and industrial sources.</title>
        <authorList>
            <person name="Vuilleumier S."/>
            <person name="Chistoserdova L."/>
            <person name="Lee M.-C."/>
            <person name="Bringel F."/>
            <person name="Lajus A."/>
            <person name="Zhou Y."/>
            <person name="Gourion B."/>
            <person name="Barbe V."/>
            <person name="Chang J."/>
            <person name="Cruveiller S."/>
            <person name="Dossat C."/>
            <person name="Gillett W."/>
            <person name="Gruffaz C."/>
            <person name="Haugen E."/>
            <person name="Hourcade E."/>
            <person name="Levy R."/>
            <person name="Mangenot S."/>
            <person name="Muller E."/>
            <person name="Nadalig T."/>
            <person name="Pagni M."/>
            <person name="Penny C."/>
            <person name="Peyraud R."/>
            <person name="Robinson D.G."/>
            <person name="Roche D."/>
            <person name="Rouy Z."/>
            <person name="Saenampechek C."/>
            <person name="Salvignol G."/>
            <person name="Vallenet D."/>
            <person name="Wu Z."/>
            <person name="Marx C.J."/>
            <person name="Vorholt J.A."/>
            <person name="Olson M.V."/>
            <person name="Kaul R."/>
            <person name="Weissenbach J."/>
            <person name="Medigue C."/>
            <person name="Lidstrom M.E."/>
        </authorList>
    </citation>
    <scope>NUCLEOTIDE SEQUENCE [LARGE SCALE GENOMIC DNA]</scope>
    <source>
        <strain evidence="3">ATCC 14718 / DSM 1338 / JCM 2805 / NCIMB 9133 / AM1</strain>
    </source>
</reference>
<proteinExistence type="predicted"/>
<keyword evidence="3" id="KW-1185">Reference proteome</keyword>
<dbReference type="Proteomes" id="UP000009081">
    <property type="component" value="Plasmid megaplasmid"/>
</dbReference>
<evidence type="ECO:0000256" key="1">
    <source>
        <dbReference type="SAM" id="MobiDB-lite"/>
    </source>
</evidence>
<dbReference type="HOGENOM" id="CLU_063451_1_0_5"/>
<dbReference type="AlphaFoldDB" id="C5B6B1"/>
<evidence type="ECO:0000313" key="3">
    <source>
        <dbReference type="Proteomes" id="UP000009081"/>
    </source>
</evidence>
<keyword evidence="2" id="KW-0614">Plasmid</keyword>
<accession>C5B6B1</accession>
<organism evidence="2 3">
    <name type="scientific">Methylorubrum extorquens (strain ATCC 14718 / DSM 1338 / JCM 2805 / NCIMB 9133 / AM1)</name>
    <name type="common">Methylobacterium extorquens</name>
    <dbReference type="NCBI Taxonomy" id="272630"/>
    <lineage>
        <taxon>Bacteria</taxon>
        <taxon>Pseudomonadati</taxon>
        <taxon>Pseudomonadota</taxon>
        <taxon>Alphaproteobacteria</taxon>
        <taxon>Hyphomicrobiales</taxon>
        <taxon>Methylobacteriaceae</taxon>
        <taxon>Methylorubrum</taxon>
    </lineage>
</organism>
<feature type="compositionally biased region" description="Basic and acidic residues" evidence="1">
    <location>
        <begin position="201"/>
        <end position="210"/>
    </location>
</feature>
<gene>
    <name evidence="2" type="ordered locus">MexAM1_META2p1252</name>
</gene>
<feature type="region of interest" description="Disordered" evidence="1">
    <location>
        <begin position="180"/>
        <end position="218"/>
    </location>
</feature>
<sequence length="218" mass="24092">MAHMVRDQLRLMGAKVLHIDEAHHITQPANSIQIKKILNTFKCLMIDDEWPIGLILSGIPELRQVLEGERQVARRLAFVPLAGLTVASDARKVGKIVQQLAGLAKLGFSTVQTDVLAPRIIHAGGYQLGCAIERIHEAIRVRLKRNLSRLSTDTPSPDPLTLDDFATAYARKTGVEAQDNPFLAHDWEATDPFRVLNGPQRTDDKGDRPSPRSTKKGG</sequence>